<evidence type="ECO:0008006" key="4">
    <source>
        <dbReference type="Google" id="ProtNLM"/>
    </source>
</evidence>
<comment type="caution">
    <text evidence="2">The sequence shown here is derived from an EMBL/GenBank/DDBJ whole genome shotgun (WGS) entry which is preliminary data.</text>
</comment>
<reference evidence="2 3" key="1">
    <citation type="submission" date="2024-02" db="EMBL/GenBank/DDBJ databases">
        <title>Lysobacter Genome Sequencing and Mining.</title>
        <authorList>
            <person name="Bierman J."/>
            <person name="Walker M.C."/>
        </authorList>
    </citation>
    <scope>NUCLEOTIDE SEQUENCE [LARGE SCALE GENOMIC DNA]</scope>
    <source>
        <strain evidence="2 3">PB6250</strain>
    </source>
</reference>
<gene>
    <name evidence="2" type="ORF">V2J18_22435</name>
</gene>
<accession>A0ABU8D8R9</accession>
<dbReference type="RefSeq" id="WP_336132956.1">
    <property type="nucleotide sequence ID" value="NZ_JBANDL010000002.1"/>
</dbReference>
<organism evidence="2 3">
    <name type="scientific">Lysobacter firmicutimachus</name>
    <dbReference type="NCBI Taxonomy" id="1792846"/>
    <lineage>
        <taxon>Bacteria</taxon>
        <taxon>Pseudomonadati</taxon>
        <taxon>Pseudomonadota</taxon>
        <taxon>Gammaproteobacteria</taxon>
        <taxon>Lysobacterales</taxon>
        <taxon>Lysobacteraceae</taxon>
        <taxon>Lysobacter</taxon>
    </lineage>
</organism>
<name>A0ABU8D8R9_9GAMM</name>
<feature type="signal peptide" evidence="1">
    <location>
        <begin position="1"/>
        <end position="39"/>
    </location>
</feature>
<sequence length="160" mass="17158">MSTRFQRTALGFIRSATPAWRGIAAAAALPVLAAACAHAPPPATGRGVIDVLQVEAAVFDDPAGRDAALRPACRAWRLSEGQIAAFFAVSRELREGGRHDFYWLPCTIGGRLRADGREWSFSINAAATATWRDGDTVREWGCDAAACEPLVLLMPDGHEP</sequence>
<evidence type="ECO:0000313" key="3">
    <source>
        <dbReference type="Proteomes" id="UP001387215"/>
    </source>
</evidence>
<keyword evidence="1" id="KW-0732">Signal</keyword>
<protein>
    <recommendedName>
        <fullName evidence="4">Lipoprotein</fullName>
    </recommendedName>
</protein>
<keyword evidence="3" id="KW-1185">Reference proteome</keyword>
<feature type="chain" id="PRO_5045215509" description="Lipoprotein" evidence="1">
    <location>
        <begin position="40"/>
        <end position="160"/>
    </location>
</feature>
<evidence type="ECO:0000313" key="2">
    <source>
        <dbReference type="EMBL" id="MEI2457420.1"/>
    </source>
</evidence>
<dbReference type="EMBL" id="JBANDL010000002">
    <property type="protein sequence ID" value="MEI2457420.1"/>
    <property type="molecule type" value="Genomic_DNA"/>
</dbReference>
<proteinExistence type="predicted"/>
<evidence type="ECO:0000256" key="1">
    <source>
        <dbReference type="SAM" id="SignalP"/>
    </source>
</evidence>
<dbReference type="Proteomes" id="UP001387215">
    <property type="component" value="Unassembled WGS sequence"/>
</dbReference>